<dbReference type="InterPro" id="IPR004842">
    <property type="entry name" value="SLC12A_fam"/>
</dbReference>
<feature type="transmembrane region" description="Helical" evidence="7">
    <location>
        <begin position="117"/>
        <end position="141"/>
    </location>
</feature>
<evidence type="ECO:0000256" key="7">
    <source>
        <dbReference type="SAM" id="Phobius"/>
    </source>
</evidence>
<evidence type="ECO:0000256" key="3">
    <source>
        <dbReference type="ARBA" id="ARBA00022448"/>
    </source>
</evidence>
<comment type="subcellular location">
    <subcellularLocation>
        <location evidence="1">Membrane</location>
        <topology evidence="1">Multi-pass membrane protein</topology>
    </subcellularLocation>
</comment>
<feature type="transmembrane region" description="Helical" evidence="7">
    <location>
        <begin position="243"/>
        <end position="264"/>
    </location>
</feature>
<feature type="domain" description="Amino acid permease/ SLC12A" evidence="8">
    <location>
        <begin position="44"/>
        <end position="516"/>
    </location>
</feature>
<comment type="similarity">
    <text evidence="2">Belongs to the SLC12A transporter family.</text>
</comment>
<evidence type="ECO:0000256" key="4">
    <source>
        <dbReference type="ARBA" id="ARBA00022692"/>
    </source>
</evidence>
<feature type="transmembrane region" description="Helical" evidence="7">
    <location>
        <begin position="284"/>
        <end position="306"/>
    </location>
</feature>
<organism evidence="10">
    <name type="scientific">Corethron hystrix</name>
    <dbReference type="NCBI Taxonomy" id="216773"/>
    <lineage>
        <taxon>Eukaryota</taxon>
        <taxon>Sar</taxon>
        <taxon>Stramenopiles</taxon>
        <taxon>Ochrophyta</taxon>
        <taxon>Bacillariophyta</taxon>
        <taxon>Coscinodiscophyceae</taxon>
        <taxon>Corethrophycidae</taxon>
        <taxon>Corethrales</taxon>
        <taxon>Corethraceae</taxon>
        <taxon>Corethron</taxon>
    </lineage>
</organism>
<reference evidence="10" key="1">
    <citation type="submission" date="2021-01" db="EMBL/GenBank/DDBJ databases">
        <authorList>
            <person name="Corre E."/>
            <person name="Pelletier E."/>
            <person name="Niang G."/>
            <person name="Scheremetjew M."/>
            <person name="Finn R."/>
            <person name="Kale V."/>
            <person name="Holt S."/>
            <person name="Cochrane G."/>
            <person name="Meng A."/>
            <person name="Brown T."/>
            <person name="Cohen L."/>
        </authorList>
    </citation>
    <scope>NUCLEOTIDE SEQUENCE</scope>
    <source>
        <strain evidence="10">308</strain>
    </source>
</reference>
<dbReference type="InterPro" id="IPR018491">
    <property type="entry name" value="SLC12_C"/>
</dbReference>
<feature type="transmembrane region" description="Helical" evidence="7">
    <location>
        <begin position="401"/>
        <end position="422"/>
    </location>
</feature>
<evidence type="ECO:0000256" key="5">
    <source>
        <dbReference type="ARBA" id="ARBA00022989"/>
    </source>
</evidence>
<proteinExistence type="inferred from homology"/>
<feature type="transmembrane region" description="Helical" evidence="7">
    <location>
        <begin position="72"/>
        <end position="96"/>
    </location>
</feature>
<dbReference type="Gene3D" id="1.20.1740.10">
    <property type="entry name" value="Amino acid/polyamine transporter I"/>
    <property type="match status" value="1"/>
</dbReference>
<evidence type="ECO:0000259" key="9">
    <source>
        <dbReference type="Pfam" id="PF03522"/>
    </source>
</evidence>
<dbReference type="GO" id="GO:0016020">
    <property type="term" value="C:membrane"/>
    <property type="evidence" value="ECO:0007669"/>
    <property type="project" value="UniProtKB-SubCell"/>
</dbReference>
<evidence type="ECO:0000313" key="10">
    <source>
        <dbReference type="EMBL" id="CAD8892261.1"/>
    </source>
</evidence>
<feature type="transmembrane region" description="Helical" evidence="7">
    <location>
        <begin position="161"/>
        <end position="181"/>
    </location>
</feature>
<keyword evidence="4 7" id="KW-0812">Transmembrane</keyword>
<evidence type="ECO:0000256" key="1">
    <source>
        <dbReference type="ARBA" id="ARBA00004141"/>
    </source>
</evidence>
<keyword evidence="3" id="KW-0813">Transport</keyword>
<evidence type="ECO:0000259" key="8">
    <source>
        <dbReference type="Pfam" id="PF00324"/>
    </source>
</evidence>
<dbReference type="FunFam" id="1.20.1740.10:FF:000013">
    <property type="entry name" value="Solute carrier family 12 member"/>
    <property type="match status" value="1"/>
</dbReference>
<accession>A0A7S1BPC7</accession>
<evidence type="ECO:0000256" key="6">
    <source>
        <dbReference type="ARBA" id="ARBA00023136"/>
    </source>
</evidence>
<evidence type="ECO:0000256" key="2">
    <source>
        <dbReference type="ARBA" id="ARBA00010593"/>
    </source>
</evidence>
<keyword evidence="6 7" id="KW-0472">Membrane</keyword>
<evidence type="ECO:0008006" key="11">
    <source>
        <dbReference type="Google" id="ProtNLM"/>
    </source>
</evidence>
<dbReference type="Pfam" id="PF03522">
    <property type="entry name" value="SLC12"/>
    <property type="match status" value="1"/>
</dbReference>
<dbReference type="InterPro" id="IPR004841">
    <property type="entry name" value="AA-permease/SLC12A_dom"/>
</dbReference>
<dbReference type="Pfam" id="PF00324">
    <property type="entry name" value="AA_permease"/>
    <property type="match status" value="1"/>
</dbReference>
<dbReference type="EMBL" id="HBFR01026975">
    <property type="protein sequence ID" value="CAD8892261.1"/>
    <property type="molecule type" value="Transcribed_RNA"/>
</dbReference>
<feature type="transmembrane region" description="Helical" evidence="7">
    <location>
        <begin position="45"/>
        <end position="66"/>
    </location>
</feature>
<protein>
    <recommendedName>
        <fullName evidence="11">Amino acid permease/ SLC12A domain-containing protein</fullName>
    </recommendedName>
</protein>
<sequence length="888" mass="98421">MSNEIYKTLSVESFYRRHTDPPKYAVEKEPPNRDDPRKMGTFDGVLLPCIQNQLGVIFFMRLSFVVGQAGVYLASSMVAICFFATCTTALSMCALVTNGKIEAGGPYFIISRNLGAAIGGSLGVLFYLASLASSAMHVVGAVEAFQMGFDLIDVFPWDTQIISFITLLQLTLVVLVGTEFVSITGPIFLSIVAMSIVCVLIGTLLFILDKWHGQLMVYNKKAHAESLHDENFSPNYSSDPNTGITPTFFSLLGTIFPALSGILIGSNRASVLKDPERNIPTGTLLSIFSSTGLYLIFITLFGSTFSNALLLDDKLCLIAVSFPHPLIVKIGIIMSSLGASLQSLLTSSRILAAIATDDCVPFVKWLKPVDPSMDPRKAVIFTWILASSFTLMGKIDFISPYVSMFVLMMYCGINISCFLVGYLKAPGFRPSFRYFHYGTSFLGFVWCLGLAYCINWLHASVGICSTVFLASYIMNKGDKKNWGDVGQGVLFALGKGSLLALEARGKFHVKNWRPLVLSIIDLDAYGHPEHIHMMRLTAQMRKGYGFTLVHSHIRGSILDDETFARAERTRSILTQIMRSQESDCFVDVSISNSRTSERIWFAACHSGLGPLRPNTVLLSWPDDWEENISRGEEFFETIKGLTKLKKAVLVFKGHSSFPSSLEIVQNQTIDVWWIVYDGGLLLLLPFILAKNRTWRSGTRLRVFAVITDLSTCALQITESIKFHLKRIRIPAEVQSVDFTATAVRDMMANNNKAQYQNFNNVTGIAARTSHMTIDDMFSTGSSNFFSHSNSFAANCASDTSVGDKFVKIEDLLTTIKERSELRRDTVAHFNRMVRIYSSEASLILTNLPVFENSADSLDFFACTEVMCNGIKNVLFVRGTGEEVITTYA</sequence>
<name>A0A7S1BPC7_9STRA</name>
<feature type="transmembrane region" description="Helical" evidence="7">
    <location>
        <begin position="188"/>
        <end position="208"/>
    </location>
</feature>
<keyword evidence="5 7" id="KW-1133">Transmembrane helix</keyword>
<dbReference type="PANTHER" id="PTHR11827:SF72">
    <property type="entry name" value="GH08340P"/>
    <property type="match status" value="1"/>
</dbReference>
<dbReference type="AlphaFoldDB" id="A0A7S1BPC7"/>
<dbReference type="GO" id="GO:0015377">
    <property type="term" value="F:chloride:monoatomic cation symporter activity"/>
    <property type="evidence" value="ECO:0007669"/>
    <property type="project" value="InterPro"/>
</dbReference>
<feature type="domain" description="SLC12A transporter C-terminal" evidence="9">
    <location>
        <begin position="665"/>
        <end position="887"/>
    </location>
</feature>
<dbReference type="PANTHER" id="PTHR11827">
    <property type="entry name" value="SOLUTE CARRIER FAMILY 12, CATION COTRANSPORTERS"/>
    <property type="match status" value="1"/>
</dbReference>
<gene>
    <name evidence="10" type="ORF">CHYS00102_LOCUS19467</name>
</gene>
<feature type="transmembrane region" description="Helical" evidence="7">
    <location>
        <begin position="434"/>
        <end position="457"/>
    </location>
</feature>